<comment type="caution">
    <text evidence="2">The sequence shown here is derived from an EMBL/GenBank/DDBJ whole genome shotgun (WGS) entry which is preliminary data.</text>
</comment>
<feature type="region of interest" description="Disordered" evidence="1">
    <location>
        <begin position="1"/>
        <end position="33"/>
    </location>
</feature>
<sequence>MTKQAKSQTEKKSGTRKGTTKQSKSSQEKNELTLDSLKDVLSEVEQEDAKEILQSLIGELSQEDRQEIRSMFQDEESEESKESDDSVQEALSSLDEKLSQVLDNIEKLSDDFSSSQQSGGEKTEKDGLIDKIITLLNGESKESGSIDEVKDLVGQLDSEGKDGLIDKLITLLNGESKESGGSDDVKNLLSQLDGGEEIADQLSDEQLQSLQDKLSGGKEESEEDDSDDSDDEDQEKSGISNEDLQKMLQDSDSKDSGELLGQLTDQLSDDQINALTEKLSAGGDEAKNLLKQLTSGDVQNVAQGLTGNLLGGNDSDDGGDPVEQLTAQLQNLGNDTSGVKTSSDIKGANDIKNVTSSKGKKQ</sequence>
<accession>A0AAX1Q4R2</accession>
<feature type="region of interest" description="Disordered" evidence="1">
    <location>
        <begin position="332"/>
        <end position="362"/>
    </location>
</feature>
<reference evidence="2 3" key="1">
    <citation type="submission" date="2016-03" db="EMBL/GenBank/DDBJ databases">
        <title>Comparison of Bacillus endophyticus and B. anthracis characteristics using whole genome sequence analysis and microbiological techniques.</title>
        <authorList>
            <person name="Lekota K.E."/>
            <person name="Mafofo J."/>
            <person name="Rees J."/>
            <person name="Muchadeyi F.C."/>
            <person name="Madoroba E."/>
            <person name="Van Heerden H."/>
        </authorList>
    </citation>
    <scope>NUCLEOTIDE SEQUENCE [LARGE SCALE GENOMIC DNA]</scope>
    <source>
        <strain evidence="2 3">3631_10C</strain>
    </source>
</reference>
<feature type="region of interest" description="Disordered" evidence="1">
    <location>
        <begin position="108"/>
        <end position="129"/>
    </location>
</feature>
<dbReference type="Proteomes" id="UP000250174">
    <property type="component" value="Unassembled WGS sequence"/>
</dbReference>
<evidence type="ECO:0000313" key="3">
    <source>
        <dbReference type="Proteomes" id="UP000250174"/>
    </source>
</evidence>
<protein>
    <submittedName>
        <fullName evidence="2">Uncharacterized protein</fullName>
    </submittedName>
</protein>
<feature type="compositionally biased region" description="Low complexity" evidence="1">
    <location>
        <begin position="204"/>
        <end position="214"/>
    </location>
</feature>
<feature type="compositionally biased region" description="Polar residues" evidence="1">
    <location>
        <begin position="332"/>
        <end position="344"/>
    </location>
</feature>
<feature type="compositionally biased region" description="Acidic residues" evidence="1">
    <location>
        <begin position="73"/>
        <end position="87"/>
    </location>
</feature>
<dbReference type="GeneID" id="72759008"/>
<evidence type="ECO:0000313" key="2">
    <source>
        <dbReference type="EMBL" id="RAS72525.1"/>
    </source>
</evidence>
<feature type="region of interest" description="Disordered" evidence="1">
    <location>
        <begin position="173"/>
        <end position="265"/>
    </location>
</feature>
<feature type="compositionally biased region" description="Low complexity" evidence="1">
    <location>
        <begin position="111"/>
        <end position="120"/>
    </location>
</feature>
<feature type="compositionally biased region" description="Polar residues" evidence="1">
    <location>
        <begin position="352"/>
        <end position="362"/>
    </location>
</feature>
<feature type="compositionally biased region" description="Basic and acidic residues" evidence="1">
    <location>
        <begin position="175"/>
        <end position="186"/>
    </location>
</feature>
<organism evidence="2 3">
    <name type="scientific">Priestia endophytica</name>
    <dbReference type="NCBI Taxonomy" id="135735"/>
    <lineage>
        <taxon>Bacteria</taxon>
        <taxon>Bacillati</taxon>
        <taxon>Bacillota</taxon>
        <taxon>Bacilli</taxon>
        <taxon>Bacillales</taxon>
        <taxon>Bacillaceae</taxon>
        <taxon>Priestia</taxon>
    </lineage>
</organism>
<dbReference type="EMBL" id="LVYK01000059">
    <property type="protein sequence ID" value="RAS72525.1"/>
    <property type="molecule type" value="Genomic_DNA"/>
</dbReference>
<feature type="compositionally biased region" description="Acidic residues" evidence="1">
    <location>
        <begin position="220"/>
        <end position="234"/>
    </location>
</feature>
<gene>
    <name evidence="2" type="ORF">A3864_26045</name>
</gene>
<name>A0AAX1Q4R2_9BACI</name>
<dbReference type="RefSeq" id="WP_111923749.1">
    <property type="nucleotide sequence ID" value="NZ_LVYK01000059.1"/>
</dbReference>
<feature type="compositionally biased region" description="Basic and acidic residues" evidence="1">
    <location>
        <begin position="243"/>
        <end position="257"/>
    </location>
</feature>
<dbReference type="AlphaFoldDB" id="A0AAX1Q4R2"/>
<feature type="region of interest" description="Disordered" evidence="1">
    <location>
        <begin position="55"/>
        <end position="95"/>
    </location>
</feature>
<feature type="compositionally biased region" description="Acidic residues" evidence="1">
    <location>
        <begin position="194"/>
        <end position="203"/>
    </location>
</feature>
<evidence type="ECO:0000256" key="1">
    <source>
        <dbReference type="SAM" id="MobiDB-lite"/>
    </source>
</evidence>
<proteinExistence type="predicted"/>